<dbReference type="Proteomes" id="UP001501170">
    <property type="component" value="Unassembled WGS sequence"/>
</dbReference>
<dbReference type="EMBL" id="BAAARB010000003">
    <property type="protein sequence ID" value="GAA2370826.1"/>
    <property type="molecule type" value="Genomic_DNA"/>
</dbReference>
<dbReference type="Pfam" id="PF02575">
    <property type="entry name" value="YbaB_DNA_bd"/>
    <property type="match status" value="1"/>
</dbReference>
<dbReference type="InterPro" id="IPR004401">
    <property type="entry name" value="YbaB/EbfC"/>
</dbReference>
<dbReference type="RefSeq" id="WP_006895574.1">
    <property type="nucleotide sequence ID" value="NZ_BAAARB010000003.1"/>
</dbReference>
<proteinExistence type="predicted"/>
<dbReference type="Gene3D" id="3.30.1310.10">
    <property type="entry name" value="Nucleoid-associated protein YbaB-like domain"/>
    <property type="match status" value="1"/>
</dbReference>
<sequence length="121" mass="12601">MNPEMDAVADRAQRQLGALEDVHRRLQQLRATGVGDDGRVRVTVNGNGALIELEIAAGAGGGKGARLSEEIVGAAVRAATDAFAERSEIMQSFCGEFAALTGVDDSGAAVEPNRDPVRPIT</sequence>
<keyword evidence="2" id="KW-1185">Reference proteome</keyword>
<name>A0ABP5U8P6_9ACTN</name>
<protein>
    <submittedName>
        <fullName evidence="1">Uncharacterized protein</fullName>
    </submittedName>
</protein>
<evidence type="ECO:0000313" key="2">
    <source>
        <dbReference type="Proteomes" id="UP001501170"/>
    </source>
</evidence>
<comment type="caution">
    <text evidence="1">The sequence shown here is derived from an EMBL/GenBank/DDBJ whole genome shotgun (WGS) entry which is preliminary data.</text>
</comment>
<reference evidence="2" key="1">
    <citation type="journal article" date="2019" name="Int. J. Syst. Evol. Microbiol.">
        <title>The Global Catalogue of Microorganisms (GCM) 10K type strain sequencing project: providing services to taxonomists for standard genome sequencing and annotation.</title>
        <authorList>
            <consortium name="The Broad Institute Genomics Platform"/>
            <consortium name="The Broad Institute Genome Sequencing Center for Infectious Disease"/>
            <person name="Wu L."/>
            <person name="Ma J."/>
        </authorList>
    </citation>
    <scope>NUCLEOTIDE SEQUENCE [LARGE SCALE GENOMIC DNA]</scope>
    <source>
        <strain evidence="2">JCM 16227</strain>
    </source>
</reference>
<organism evidence="1 2">
    <name type="scientific">Gordonia cholesterolivorans</name>
    <dbReference type="NCBI Taxonomy" id="559625"/>
    <lineage>
        <taxon>Bacteria</taxon>
        <taxon>Bacillati</taxon>
        <taxon>Actinomycetota</taxon>
        <taxon>Actinomycetes</taxon>
        <taxon>Mycobacteriales</taxon>
        <taxon>Gordoniaceae</taxon>
        <taxon>Gordonia</taxon>
    </lineage>
</organism>
<gene>
    <name evidence="1" type="ORF">GCM10009855_07640</name>
</gene>
<dbReference type="InterPro" id="IPR036894">
    <property type="entry name" value="YbaB-like_sf"/>
</dbReference>
<evidence type="ECO:0000313" key="1">
    <source>
        <dbReference type="EMBL" id="GAA2370826.1"/>
    </source>
</evidence>
<dbReference type="SUPFAM" id="SSF82607">
    <property type="entry name" value="YbaB-like"/>
    <property type="match status" value="1"/>
</dbReference>
<accession>A0ABP5U8P6</accession>